<evidence type="ECO:0000313" key="3">
    <source>
        <dbReference type="Proteomes" id="UP001231189"/>
    </source>
</evidence>
<dbReference type="AlphaFoldDB" id="A0AAD8W926"/>
<keyword evidence="3" id="KW-1185">Reference proteome</keyword>
<organism evidence="2 3">
    <name type="scientific">Lolium multiflorum</name>
    <name type="common">Italian ryegrass</name>
    <name type="synonym">Lolium perenne subsp. multiflorum</name>
    <dbReference type="NCBI Taxonomy" id="4521"/>
    <lineage>
        <taxon>Eukaryota</taxon>
        <taxon>Viridiplantae</taxon>
        <taxon>Streptophyta</taxon>
        <taxon>Embryophyta</taxon>
        <taxon>Tracheophyta</taxon>
        <taxon>Spermatophyta</taxon>
        <taxon>Magnoliopsida</taxon>
        <taxon>Liliopsida</taxon>
        <taxon>Poales</taxon>
        <taxon>Poaceae</taxon>
        <taxon>BOP clade</taxon>
        <taxon>Pooideae</taxon>
        <taxon>Poodae</taxon>
        <taxon>Poeae</taxon>
        <taxon>Poeae Chloroplast Group 2 (Poeae type)</taxon>
        <taxon>Loliodinae</taxon>
        <taxon>Loliinae</taxon>
        <taxon>Lolium</taxon>
    </lineage>
</organism>
<comment type="caution">
    <text evidence="2">The sequence shown here is derived from an EMBL/GenBank/DDBJ whole genome shotgun (WGS) entry which is preliminary data.</text>
</comment>
<accession>A0AAD8W926</accession>
<dbReference type="EMBL" id="JAUUTY010000004">
    <property type="protein sequence ID" value="KAK1647971.1"/>
    <property type="molecule type" value="Genomic_DNA"/>
</dbReference>
<evidence type="ECO:0008006" key="4">
    <source>
        <dbReference type="Google" id="ProtNLM"/>
    </source>
</evidence>
<gene>
    <name evidence="2" type="ORF">QYE76_065776</name>
</gene>
<protein>
    <recommendedName>
        <fullName evidence="4">DUF4219 domain-containing protein</fullName>
    </recommendedName>
</protein>
<reference evidence="2" key="1">
    <citation type="submission" date="2023-07" db="EMBL/GenBank/DDBJ databases">
        <title>A chromosome-level genome assembly of Lolium multiflorum.</title>
        <authorList>
            <person name="Chen Y."/>
            <person name="Copetti D."/>
            <person name="Kolliker R."/>
            <person name="Studer B."/>
        </authorList>
    </citation>
    <scope>NUCLEOTIDE SEQUENCE</scope>
    <source>
        <strain evidence="2">02402/16</strain>
        <tissue evidence="2">Leaf</tissue>
    </source>
</reference>
<dbReference type="Pfam" id="PF14223">
    <property type="entry name" value="Retrotran_gag_2"/>
    <property type="match status" value="1"/>
</dbReference>
<name>A0AAD8W926_LOLMU</name>
<dbReference type="PANTHER" id="PTHR35317">
    <property type="entry name" value="OS04G0629600 PROTEIN"/>
    <property type="match status" value="1"/>
</dbReference>
<dbReference type="Proteomes" id="UP001231189">
    <property type="component" value="Unassembled WGS sequence"/>
</dbReference>
<feature type="region of interest" description="Disordered" evidence="1">
    <location>
        <begin position="1"/>
        <end position="33"/>
    </location>
</feature>
<evidence type="ECO:0000256" key="1">
    <source>
        <dbReference type="SAM" id="MobiDB-lite"/>
    </source>
</evidence>
<proteinExistence type="predicted"/>
<evidence type="ECO:0000313" key="2">
    <source>
        <dbReference type="EMBL" id="KAK1647971.1"/>
    </source>
</evidence>
<feature type="region of interest" description="Disordered" evidence="1">
    <location>
        <begin position="250"/>
        <end position="274"/>
    </location>
</feature>
<dbReference type="PANTHER" id="PTHR35317:SF35">
    <property type="entry name" value="DUF4219 DOMAIN-CONTAINING PROTEIN"/>
    <property type="match status" value="1"/>
</dbReference>
<feature type="compositionally biased region" description="Basic residues" evidence="1">
    <location>
        <begin position="263"/>
        <end position="274"/>
    </location>
</feature>
<sequence>MGDRTPATGGRGSGAARYQTPARRAGNDGGNADGTVAVRAPLRATNVPVQYPMLTETNYSLWAVKMKIIMRPLGVWSAVEGDAEYDEQKDEGAFAAISQSVPDSVMMAIAECDTAREAWEAIRRMRVGEDRVKKARVKQLKRQLDRMEMDDGESVTVFAQKLTTLVAEIRSLGETIKDESVIEILFGAVPSRFADIVNTIEQWGDLTTMPVSEAVGRLAAFEDNNRRRDRGGNHEQLMLVTRALEQLMKGKKPSYSAGSSGSGKKRRWQRQWPW</sequence>